<dbReference type="InterPro" id="IPR003476">
    <property type="entry name" value="Glyco_hydro_42"/>
</dbReference>
<feature type="domain" description="Beta-galactosidase C-terminal" evidence="9">
    <location>
        <begin position="612"/>
        <end position="666"/>
    </location>
</feature>
<evidence type="ECO:0000259" key="7">
    <source>
        <dbReference type="Pfam" id="PF02449"/>
    </source>
</evidence>
<evidence type="ECO:0000259" key="9">
    <source>
        <dbReference type="Pfam" id="PF08533"/>
    </source>
</evidence>
<comment type="caution">
    <text evidence="10">The sequence shown here is derived from an EMBL/GenBank/DDBJ whole genome shotgun (WGS) entry which is preliminary data.</text>
</comment>
<dbReference type="SUPFAM" id="SSF51445">
    <property type="entry name" value="(Trans)glycosidases"/>
    <property type="match status" value="1"/>
</dbReference>
<dbReference type="EMBL" id="JAUSSY010000004">
    <property type="protein sequence ID" value="MDQ0118319.1"/>
    <property type="molecule type" value="Genomic_DNA"/>
</dbReference>
<dbReference type="Pfam" id="PF02449">
    <property type="entry name" value="Glyco_hydro_42"/>
    <property type="match status" value="1"/>
</dbReference>
<evidence type="ECO:0000256" key="4">
    <source>
        <dbReference type="ARBA" id="ARBA00022801"/>
    </source>
</evidence>
<dbReference type="Proteomes" id="UP001226389">
    <property type="component" value="Unassembled WGS sequence"/>
</dbReference>
<comment type="catalytic activity">
    <reaction evidence="1 6">
        <text>Hydrolysis of terminal non-reducing beta-D-galactose residues in beta-D-galactosides.</text>
        <dbReference type="EC" id="3.2.1.23"/>
    </reaction>
</comment>
<dbReference type="Gene3D" id="2.60.40.1180">
    <property type="entry name" value="Golgi alpha-mannosidase II"/>
    <property type="match status" value="1"/>
</dbReference>
<dbReference type="InterPro" id="IPR013529">
    <property type="entry name" value="Glyco_hydro_42_N"/>
</dbReference>
<dbReference type="PANTHER" id="PTHR36447:SF1">
    <property type="entry name" value="BETA-GALACTOSIDASE GANA"/>
    <property type="match status" value="1"/>
</dbReference>
<dbReference type="GO" id="GO:0004565">
    <property type="term" value="F:beta-galactosidase activity"/>
    <property type="evidence" value="ECO:0007669"/>
    <property type="project" value="UniProtKB-EC"/>
</dbReference>
<feature type="domain" description="Glycoside hydrolase family 42 N-terminal" evidence="7">
    <location>
        <begin position="22"/>
        <end position="393"/>
    </location>
</feature>
<evidence type="ECO:0000256" key="2">
    <source>
        <dbReference type="ARBA" id="ARBA00005940"/>
    </source>
</evidence>
<comment type="similarity">
    <text evidence="2 6">Belongs to the glycosyl hydrolase 42 family.</text>
</comment>
<sequence>MSPTKTSVAELSGNGQLVYGCDYNPEQWDPAVWQEDVRLMKEAGVNLVAVNIFGWAELEPSPGTYSFERLDQVLDLLHANGIGANLGTGTSSTPAWLTTLHPEILPESAAGVRAWPGGRQAWCPSSPRYREYALRLVDEVARRYGTHPGVRLWHVSNELGCHNALCYCDVSAAAFRTWLTARYGTLDALNSAWGTAFWSQRYSAWEQILPPRITVSTNNPTQLLDFHRFSSDELLGYYQAEADVLGKHSSIPVTTNFMVAAHIRNQDYWAWAPHMDIIANDHYLDHRLEDPTVELAFAADATRGLAQGQPWLLMEHSTSAVNWQPRNIAKAPGQMLRNSLTHLARGADGLCFFQWRASVQGSEKFHSAMLPHAGTDSRVWREVKELGHILEKLAGVAGTTVKAEAALVFSWEAWWAYDQESHPSSDVRYMDQVHSLYKALWENGITVDIVAPGSDLSGYKLALVPGLYLVREQESAALADFVGSGGHAVVTYFSGIVDENDTVLTGGYPGAFRDLLGVRSEEFLPMPPGQLLPLDTGATAALWAEALRLEGAEAKASFIEGHLTGTPAVTRNRYGAGNAWYIGTVLDPQALRDVVAGAAAEAGVAVQVTAAGLEVIARSDAEHTYTFLINHSDDEHKYPAPGYELIAGEEVSTAVVIPAGTVRVVRSFSSAPPTTGRISGLKDDESD</sequence>
<evidence type="ECO:0000259" key="8">
    <source>
        <dbReference type="Pfam" id="PF08532"/>
    </source>
</evidence>
<evidence type="ECO:0000256" key="6">
    <source>
        <dbReference type="PIRNR" id="PIRNR001084"/>
    </source>
</evidence>
<protein>
    <recommendedName>
        <fullName evidence="3 6">Beta-galactosidase</fullName>
        <shortName evidence="6">Beta-gal</shortName>
        <ecNumber evidence="3 6">3.2.1.23</ecNumber>
    </recommendedName>
</protein>
<proteinExistence type="inferred from homology"/>
<evidence type="ECO:0000313" key="10">
    <source>
        <dbReference type="EMBL" id="MDQ0118319.1"/>
    </source>
</evidence>
<dbReference type="PANTHER" id="PTHR36447">
    <property type="entry name" value="BETA-GALACTOSIDASE GANA"/>
    <property type="match status" value="1"/>
</dbReference>
<dbReference type="InterPro" id="IPR029062">
    <property type="entry name" value="Class_I_gatase-like"/>
</dbReference>
<dbReference type="InterPro" id="IPR017853">
    <property type="entry name" value="GH"/>
</dbReference>
<evidence type="ECO:0000256" key="1">
    <source>
        <dbReference type="ARBA" id="ARBA00001412"/>
    </source>
</evidence>
<dbReference type="Gene3D" id="3.40.50.880">
    <property type="match status" value="1"/>
</dbReference>
<dbReference type="RefSeq" id="WP_307489248.1">
    <property type="nucleotide sequence ID" value="NZ_JAUSSY010000004.1"/>
</dbReference>
<dbReference type="Pfam" id="PF08533">
    <property type="entry name" value="Glyco_hydro_42C"/>
    <property type="match status" value="1"/>
</dbReference>
<keyword evidence="11" id="KW-1185">Reference proteome</keyword>
<dbReference type="PROSITE" id="PS51257">
    <property type="entry name" value="PROKAR_LIPOPROTEIN"/>
    <property type="match status" value="1"/>
</dbReference>
<evidence type="ECO:0000313" key="11">
    <source>
        <dbReference type="Proteomes" id="UP001226389"/>
    </source>
</evidence>
<dbReference type="InterPro" id="IPR013739">
    <property type="entry name" value="Beta_galactosidase_C"/>
</dbReference>
<dbReference type="InterPro" id="IPR013780">
    <property type="entry name" value="Glyco_hydro_b"/>
</dbReference>
<organism evidence="10 11">
    <name type="scientific">Pseudarthrobacter defluvii</name>
    <dbReference type="NCBI Taxonomy" id="410837"/>
    <lineage>
        <taxon>Bacteria</taxon>
        <taxon>Bacillati</taxon>
        <taxon>Actinomycetota</taxon>
        <taxon>Actinomycetes</taxon>
        <taxon>Micrococcales</taxon>
        <taxon>Micrococcaceae</taxon>
        <taxon>Pseudarthrobacter</taxon>
    </lineage>
</organism>
<accession>A0ABT9UIT6</accession>
<reference evidence="10 11" key="1">
    <citation type="submission" date="2023-07" db="EMBL/GenBank/DDBJ databases">
        <title>Sorghum-associated microbial communities from plants grown in Nebraska, USA.</title>
        <authorList>
            <person name="Schachtman D."/>
        </authorList>
    </citation>
    <scope>NUCLEOTIDE SEQUENCE [LARGE SCALE GENOMIC DNA]</scope>
    <source>
        <strain evidence="10 11">DS994</strain>
    </source>
</reference>
<name>A0ABT9UIT6_9MICC</name>
<dbReference type="PIRSF" id="PIRSF001084">
    <property type="entry name" value="B-galactosidase"/>
    <property type="match status" value="1"/>
</dbReference>
<keyword evidence="5 6" id="KW-0326">Glycosidase</keyword>
<evidence type="ECO:0000256" key="3">
    <source>
        <dbReference type="ARBA" id="ARBA00012756"/>
    </source>
</evidence>
<dbReference type="EC" id="3.2.1.23" evidence="3 6"/>
<feature type="domain" description="Beta-galactosidase trimerisation" evidence="8">
    <location>
        <begin position="403"/>
        <end position="604"/>
    </location>
</feature>
<dbReference type="InterPro" id="IPR013738">
    <property type="entry name" value="Beta_galactosidase_Trimer"/>
</dbReference>
<evidence type="ECO:0000256" key="5">
    <source>
        <dbReference type="ARBA" id="ARBA00023295"/>
    </source>
</evidence>
<gene>
    <name evidence="10" type="ORF">J2T22_001496</name>
</gene>
<dbReference type="Gene3D" id="3.20.20.80">
    <property type="entry name" value="Glycosidases"/>
    <property type="match status" value="1"/>
</dbReference>
<dbReference type="CDD" id="cd03143">
    <property type="entry name" value="A4_beta-galactosidase_middle_domain"/>
    <property type="match status" value="1"/>
</dbReference>
<dbReference type="Pfam" id="PF08532">
    <property type="entry name" value="Glyco_hydro_42M"/>
    <property type="match status" value="1"/>
</dbReference>
<dbReference type="SUPFAM" id="SSF52317">
    <property type="entry name" value="Class I glutamine amidotransferase-like"/>
    <property type="match status" value="1"/>
</dbReference>
<keyword evidence="4 6" id="KW-0378">Hydrolase</keyword>